<proteinExistence type="predicted"/>
<dbReference type="RefSeq" id="YP_001949979.1">
    <property type="nucleotide sequence ID" value="NC_010811.2"/>
</dbReference>
<evidence type="ECO:0000313" key="1">
    <source>
        <dbReference type="EMBL" id="BAG41549.1"/>
    </source>
</evidence>
<dbReference type="Proteomes" id="UP000001034">
    <property type="component" value="Segment"/>
</dbReference>
<keyword evidence="2" id="KW-1185">Reference proteome</keyword>
<evidence type="ECO:0000313" key="2">
    <source>
        <dbReference type="Proteomes" id="UP000001034"/>
    </source>
</evidence>
<name>B2ZXX3_9CAUD</name>
<dbReference type="KEGG" id="vg:6369709"/>
<dbReference type="GeneID" id="6369709"/>
<sequence>MDLSQQELAILASFVFLPLPKRAVGRRGAEVAQVARPVFAKLFQKYVKGRFALQVTITCKKLVRRGLLYQSGTVEPEVRQPVRMQKAKCAPSPIQSPVFALTESGLWFVLSQCDQSQLCTARQAISAWKHWYHAYEDEPGFQSFQHFAFGAA</sequence>
<dbReference type="EMBL" id="AB366653">
    <property type="protein sequence ID" value="BAG41549.1"/>
    <property type="molecule type" value="Genomic_DNA"/>
</dbReference>
<protein>
    <submittedName>
        <fullName evidence="1">Uncharacterized protein</fullName>
    </submittedName>
</protein>
<accession>B2ZXX3</accession>
<organism evidence="1 2">
    <name type="scientific">Ralstonia phage phiRSL1</name>
    <dbReference type="NCBI Taxonomy" id="1980924"/>
    <lineage>
        <taxon>Viruses</taxon>
        <taxon>Duplodnaviria</taxon>
        <taxon>Heunggongvirae</taxon>
        <taxon>Uroviricota</taxon>
        <taxon>Caudoviricetes</taxon>
        <taxon>Mieseafarmvirus</taxon>
        <taxon>Mieseafarmvirus RSL1</taxon>
    </lineage>
</organism>
<reference evidence="1 2" key="1">
    <citation type="journal article" date="2010" name="Virology">
        <title>A jumbo phage infecting the phytopathogen Ralstonia solanacearum defines a new lineage of the Myoviridae family.</title>
        <authorList>
            <person name="Yamada T."/>
            <person name="Satoh S."/>
            <person name="Ishikawa H."/>
            <person name="Fujiwara A."/>
            <person name="Kawasaki T."/>
            <person name="Fujie M."/>
            <person name="Ogata H."/>
        </authorList>
    </citation>
    <scope>NUCLEOTIDE SEQUENCE [LARGE SCALE GENOMIC DNA]</scope>
</reference>